<dbReference type="VEuPathDB" id="FungiDB:AB675_8191"/>
<evidence type="ECO:0000256" key="1">
    <source>
        <dbReference type="SAM" id="MobiDB-lite"/>
    </source>
</evidence>
<feature type="compositionally biased region" description="Acidic residues" evidence="1">
    <location>
        <begin position="64"/>
        <end position="80"/>
    </location>
</feature>
<accession>A0A0N1HBW2</accession>
<dbReference type="GeneID" id="28740499"/>
<reference evidence="2 3" key="1">
    <citation type="submission" date="2015-06" db="EMBL/GenBank/DDBJ databases">
        <title>Draft genome of the ant-associated black yeast Phialophora attae CBS 131958.</title>
        <authorList>
            <person name="Moreno L.F."/>
            <person name="Stielow B.J."/>
            <person name="de Hoog S."/>
            <person name="Vicente V.A."/>
            <person name="Weiss V.A."/>
            <person name="de Vries M."/>
            <person name="Cruz L.M."/>
            <person name="Souza E.M."/>
        </authorList>
    </citation>
    <scope>NUCLEOTIDE SEQUENCE [LARGE SCALE GENOMIC DNA]</scope>
    <source>
        <strain evidence="2 3">CBS 131958</strain>
    </source>
</reference>
<protein>
    <submittedName>
        <fullName evidence="2">Uncharacterized protein</fullName>
    </submittedName>
</protein>
<sequence>MRFRRVSIRQVLLLLVPLVSFTFFALRVTTFGSYVVQTTARRFAQPRDQVPLNTSSPLDLALSESEEAPADEPEGEEETAEDAKSRWKEKVPDKPRLYDYRELFSRTTRDRKYFPIHFGSETAYNPNIIPHPTKHEMWIVVAQHEQTYEDIESSQQLTCTAGFLNGVLLCADEPTVLPIAKSVTGHCDGDLAYINFRHGPRDARMFMGPTAPYIVYGSQSGHTCLGLWLQDTRMLLEEFKLERHVLVEFFKQATEIQRPLPWKAIEKNFFIFWDADGKAYAHYDLWPLRSFAQIDADGSVAGADLAPAAEANDLICMARYMPEVASKLESIHQATNSISITLCRRKDPGCTATDDNTFIMHIFHHKTYYDFHGVYEPYIMLFRRRAPFELYAISTRPFWIHGRAALTSQSGSMQFKDREEWIPEGHTEFFYIVSMSWMSHGQKYHGYLDDKMMLSFGIEDTRSGAMDVLAADLVQDLGLC</sequence>
<dbReference type="AlphaFoldDB" id="A0A0N1HBW2"/>
<dbReference type="EMBL" id="LFJN01000010">
    <property type="protein sequence ID" value="KPI41004.1"/>
    <property type="molecule type" value="Genomic_DNA"/>
</dbReference>
<proteinExistence type="predicted"/>
<name>A0A0N1HBW2_9EURO</name>
<comment type="caution">
    <text evidence="2">The sequence shown here is derived from an EMBL/GenBank/DDBJ whole genome shotgun (WGS) entry which is preliminary data.</text>
</comment>
<evidence type="ECO:0000313" key="3">
    <source>
        <dbReference type="Proteomes" id="UP000038010"/>
    </source>
</evidence>
<dbReference type="Proteomes" id="UP000038010">
    <property type="component" value="Unassembled WGS sequence"/>
</dbReference>
<evidence type="ECO:0000313" key="2">
    <source>
        <dbReference type="EMBL" id="KPI41004.1"/>
    </source>
</evidence>
<dbReference type="RefSeq" id="XP_018000967.1">
    <property type="nucleotide sequence ID" value="XM_018148620.1"/>
</dbReference>
<organism evidence="2 3">
    <name type="scientific">Cyphellophora attinorum</name>
    <dbReference type="NCBI Taxonomy" id="1664694"/>
    <lineage>
        <taxon>Eukaryota</taxon>
        <taxon>Fungi</taxon>
        <taxon>Dikarya</taxon>
        <taxon>Ascomycota</taxon>
        <taxon>Pezizomycotina</taxon>
        <taxon>Eurotiomycetes</taxon>
        <taxon>Chaetothyriomycetidae</taxon>
        <taxon>Chaetothyriales</taxon>
        <taxon>Cyphellophoraceae</taxon>
        <taxon>Cyphellophora</taxon>
    </lineage>
</organism>
<dbReference type="OrthoDB" id="2522565at2759"/>
<feature type="region of interest" description="Disordered" evidence="1">
    <location>
        <begin position="47"/>
        <end position="88"/>
    </location>
</feature>
<keyword evidence="3" id="KW-1185">Reference proteome</keyword>
<gene>
    <name evidence="2" type="ORF">AB675_8191</name>
</gene>